<protein>
    <recommendedName>
        <fullName evidence="4">DUF2946 domain-containing protein</fullName>
    </recommendedName>
</protein>
<evidence type="ECO:0000313" key="2">
    <source>
        <dbReference type="EMBL" id="GHF79136.1"/>
    </source>
</evidence>
<dbReference type="AlphaFoldDB" id="A0A919BC06"/>
<reference evidence="2" key="1">
    <citation type="journal article" date="2014" name="Int. J. Syst. Evol. Microbiol.">
        <title>Complete genome sequence of Corynebacterium casei LMG S-19264T (=DSM 44701T), isolated from a smear-ripened cheese.</title>
        <authorList>
            <consortium name="US DOE Joint Genome Institute (JGI-PGF)"/>
            <person name="Walter F."/>
            <person name="Albersmeier A."/>
            <person name="Kalinowski J."/>
            <person name="Ruckert C."/>
        </authorList>
    </citation>
    <scope>NUCLEOTIDE SEQUENCE</scope>
    <source>
        <strain evidence="2">KCTC 42731</strain>
    </source>
</reference>
<keyword evidence="3" id="KW-1185">Reference proteome</keyword>
<evidence type="ECO:0008006" key="4">
    <source>
        <dbReference type="Google" id="ProtNLM"/>
    </source>
</evidence>
<dbReference type="RefSeq" id="WP_189766934.1">
    <property type="nucleotide sequence ID" value="NZ_BNCK01000001.1"/>
</dbReference>
<feature type="signal peptide" evidence="1">
    <location>
        <begin position="1"/>
        <end position="25"/>
    </location>
</feature>
<keyword evidence="1" id="KW-0732">Signal</keyword>
<reference evidence="2" key="2">
    <citation type="submission" date="2020-09" db="EMBL/GenBank/DDBJ databases">
        <authorList>
            <person name="Sun Q."/>
            <person name="Kim S."/>
        </authorList>
    </citation>
    <scope>NUCLEOTIDE SEQUENCE</scope>
    <source>
        <strain evidence="2">KCTC 42731</strain>
    </source>
</reference>
<evidence type="ECO:0000313" key="3">
    <source>
        <dbReference type="Proteomes" id="UP000623842"/>
    </source>
</evidence>
<proteinExistence type="predicted"/>
<feature type="chain" id="PRO_5037517427" description="DUF2946 domain-containing protein" evidence="1">
    <location>
        <begin position="26"/>
        <end position="114"/>
    </location>
</feature>
<sequence length="114" mass="12593">MRTLFVNILVVLSIVLQSIAPVVSATESHQVDVAHLKTEHSHDQDFVQVQNTQDAGDHEISDCHHCGHCSGSHLSWVFLKNVINPWVSTSTNPELFLSPPPIARKEATLRPPIA</sequence>
<comment type="caution">
    <text evidence="2">The sequence shown here is derived from an EMBL/GenBank/DDBJ whole genome shotgun (WGS) entry which is preliminary data.</text>
</comment>
<dbReference type="InterPro" id="IPR021333">
    <property type="entry name" value="DUF2946"/>
</dbReference>
<dbReference type="Pfam" id="PF11162">
    <property type="entry name" value="DUF2946"/>
    <property type="match status" value="1"/>
</dbReference>
<organism evidence="2 3">
    <name type="scientific">Thalassotalea marina</name>
    <dbReference type="NCBI Taxonomy" id="1673741"/>
    <lineage>
        <taxon>Bacteria</taxon>
        <taxon>Pseudomonadati</taxon>
        <taxon>Pseudomonadota</taxon>
        <taxon>Gammaproteobacteria</taxon>
        <taxon>Alteromonadales</taxon>
        <taxon>Colwelliaceae</taxon>
        <taxon>Thalassotalea</taxon>
    </lineage>
</organism>
<dbReference type="EMBL" id="BNCK01000001">
    <property type="protein sequence ID" value="GHF79136.1"/>
    <property type="molecule type" value="Genomic_DNA"/>
</dbReference>
<gene>
    <name evidence="2" type="ORF">GCM10017161_02860</name>
</gene>
<dbReference type="Proteomes" id="UP000623842">
    <property type="component" value="Unassembled WGS sequence"/>
</dbReference>
<evidence type="ECO:0000256" key="1">
    <source>
        <dbReference type="SAM" id="SignalP"/>
    </source>
</evidence>
<accession>A0A919BC06</accession>
<name>A0A919BC06_9GAMM</name>